<proteinExistence type="predicted"/>
<gene>
    <name evidence="2" type="ORF">CX676_04085</name>
</gene>
<evidence type="ECO:0000313" key="2">
    <source>
        <dbReference type="EMBL" id="AUH63446.1"/>
    </source>
</evidence>
<organism evidence="2 3">
    <name type="scientific">Paracoccus zhejiangensis</name>
    <dbReference type="NCBI Taxonomy" id="1077935"/>
    <lineage>
        <taxon>Bacteria</taxon>
        <taxon>Pseudomonadati</taxon>
        <taxon>Pseudomonadota</taxon>
        <taxon>Alphaproteobacteria</taxon>
        <taxon>Rhodobacterales</taxon>
        <taxon>Paracoccaceae</taxon>
        <taxon>Paracoccus</taxon>
    </lineage>
</organism>
<feature type="signal peptide" evidence="1">
    <location>
        <begin position="1"/>
        <end position="48"/>
    </location>
</feature>
<evidence type="ECO:0008006" key="4">
    <source>
        <dbReference type="Google" id="ProtNLM"/>
    </source>
</evidence>
<dbReference type="EMBL" id="CP025430">
    <property type="protein sequence ID" value="AUH63446.1"/>
    <property type="molecule type" value="Genomic_DNA"/>
</dbReference>
<accession>A0A2H5EVW2</accession>
<feature type="chain" id="PRO_5014153720" description="PepSY domain-containing protein" evidence="1">
    <location>
        <begin position="49"/>
        <end position="134"/>
    </location>
</feature>
<keyword evidence="1" id="KW-0732">Signal</keyword>
<dbReference type="Proteomes" id="UP000234530">
    <property type="component" value="Chromosome"/>
</dbReference>
<name>A0A2H5EVW2_9RHOB</name>
<evidence type="ECO:0000313" key="3">
    <source>
        <dbReference type="Proteomes" id="UP000234530"/>
    </source>
</evidence>
<sequence length="134" mass="15070">MTNHIYPNEFEPKANRPFGFRLAFTCHKGLMRAILLALFLFSAPPALAQGLTETDFSPLPLHEAMRIVGERYQGRLIAARLAQPNAHERGLGVELVEELRLLTPARNLLKIRLDARDGRFLEVAGRGQIEALKK</sequence>
<dbReference type="AlphaFoldDB" id="A0A2H5EVW2"/>
<keyword evidence="3" id="KW-1185">Reference proteome</keyword>
<protein>
    <recommendedName>
        <fullName evidence="4">PepSY domain-containing protein</fullName>
    </recommendedName>
</protein>
<dbReference type="KEGG" id="pzh:CX676_04085"/>
<evidence type="ECO:0000256" key="1">
    <source>
        <dbReference type="SAM" id="SignalP"/>
    </source>
</evidence>
<reference evidence="2 3" key="1">
    <citation type="journal article" date="2013" name="Antonie Van Leeuwenhoek">
        <title>Paracoccus zhejiangensis sp. nov., isolated from activated sludge in wastewater-treatment system.</title>
        <authorList>
            <person name="Wu Z.G."/>
            <person name="Zhang D.F."/>
            <person name="Liu Y.L."/>
            <person name="Wang F."/>
            <person name="Jiang X."/>
            <person name="Li C."/>
            <person name="Li S.P."/>
            <person name="Hong Q."/>
            <person name="Li W.J."/>
        </authorList>
    </citation>
    <scope>NUCLEOTIDE SEQUENCE [LARGE SCALE GENOMIC DNA]</scope>
    <source>
        <strain evidence="2 3">J6</strain>
    </source>
</reference>